<dbReference type="Pfam" id="PF01231">
    <property type="entry name" value="IDO"/>
    <property type="match status" value="1"/>
</dbReference>
<keyword evidence="2 9" id="KW-0349">Heme</keyword>
<dbReference type="InterPro" id="IPR000898">
    <property type="entry name" value="Indolamine_dOase"/>
</dbReference>
<dbReference type="PANTHER" id="PTHR28657">
    <property type="entry name" value="INDOLEAMINE 2,3-DIOXYGENASE"/>
    <property type="match status" value="1"/>
</dbReference>
<comment type="caution">
    <text evidence="11">The sequence shown here is derived from an EMBL/GenBank/DDBJ whole genome shotgun (WGS) entry which is preliminary data.</text>
</comment>
<dbReference type="OrthoDB" id="10262710at2759"/>
<keyword evidence="12" id="KW-1185">Reference proteome</keyword>
<dbReference type="GO" id="GO:0046872">
    <property type="term" value="F:metal ion binding"/>
    <property type="evidence" value="ECO:0007669"/>
    <property type="project" value="UniProtKB-KW"/>
</dbReference>
<keyword evidence="8" id="KW-0823">Tryptophan catabolism</keyword>
<evidence type="ECO:0000256" key="8">
    <source>
        <dbReference type="ARBA" id="ARBA00023079"/>
    </source>
</evidence>
<evidence type="ECO:0000313" key="11">
    <source>
        <dbReference type="EMBL" id="KAF3850740.1"/>
    </source>
</evidence>
<name>A0A7J5YMY0_DISMA</name>
<evidence type="ECO:0000256" key="2">
    <source>
        <dbReference type="ARBA" id="ARBA00022617"/>
    </source>
</evidence>
<dbReference type="AlphaFoldDB" id="A0A7J5YMY0"/>
<dbReference type="GO" id="GO:0033754">
    <property type="term" value="F:indoleamine 2,3-dioxygenase activity"/>
    <property type="evidence" value="ECO:0007669"/>
    <property type="project" value="TreeGrafter"/>
</dbReference>
<accession>A0A7J5YMY0</accession>
<dbReference type="GO" id="GO:0019441">
    <property type="term" value="P:L-tryptophan catabolic process to kynurenine"/>
    <property type="evidence" value="ECO:0007669"/>
    <property type="project" value="InterPro"/>
</dbReference>
<evidence type="ECO:0000256" key="3">
    <source>
        <dbReference type="ARBA" id="ARBA00022723"/>
    </source>
</evidence>
<dbReference type="Proteomes" id="UP000518266">
    <property type="component" value="Unassembled WGS sequence"/>
</dbReference>
<evidence type="ECO:0000313" key="12">
    <source>
        <dbReference type="Proteomes" id="UP000518266"/>
    </source>
</evidence>
<evidence type="ECO:0000256" key="9">
    <source>
        <dbReference type="PIRSR" id="PIRSR600898-1"/>
    </source>
</evidence>
<keyword evidence="4" id="KW-0391">Immunity</keyword>
<evidence type="ECO:0000256" key="7">
    <source>
        <dbReference type="ARBA" id="ARBA00023004"/>
    </source>
</evidence>
<dbReference type="FunFam" id="1.20.58.480:FF:000003">
    <property type="entry name" value="Indoleamine 2,3-dioxygenase 1"/>
    <property type="match status" value="1"/>
</dbReference>
<dbReference type="GO" id="GO:0005737">
    <property type="term" value="C:cytoplasm"/>
    <property type="evidence" value="ECO:0007669"/>
    <property type="project" value="TreeGrafter"/>
</dbReference>
<dbReference type="SUPFAM" id="SSF140959">
    <property type="entry name" value="Indolic compounds 2,3-dioxygenase-like"/>
    <property type="match status" value="1"/>
</dbReference>
<keyword evidence="5" id="KW-0223">Dioxygenase</keyword>
<evidence type="ECO:0000256" key="10">
    <source>
        <dbReference type="SAM" id="MobiDB-lite"/>
    </source>
</evidence>
<feature type="binding site" description="proximal binding residue" evidence="9">
    <location>
        <position position="454"/>
    </location>
    <ligand>
        <name>heme b</name>
        <dbReference type="ChEBI" id="CHEBI:60344"/>
    </ligand>
    <ligandPart>
        <name>Fe</name>
        <dbReference type="ChEBI" id="CHEBI:18248"/>
    </ligandPart>
</feature>
<dbReference type="Gene3D" id="1.20.58.480">
    <property type="match status" value="1"/>
</dbReference>
<evidence type="ECO:0000256" key="4">
    <source>
        <dbReference type="ARBA" id="ARBA00022859"/>
    </source>
</evidence>
<evidence type="ECO:0008006" key="13">
    <source>
        <dbReference type="Google" id="ProtNLM"/>
    </source>
</evidence>
<dbReference type="PANTHER" id="PTHR28657:SF4">
    <property type="entry name" value="INDOLEAMINE 2,3-DIOXYGENASE 2"/>
    <property type="match status" value="1"/>
</dbReference>
<keyword evidence="7 9" id="KW-0408">Iron</keyword>
<dbReference type="GO" id="GO:0020037">
    <property type="term" value="F:heme binding"/>
    <property type="evidence" value="ECO:0007669"/>
    <property type="project" value="InterPro"/>
</dbReference>
<dbReference type="GO" id="GO:0002376">
    <property type="term" value="P:immune system process"/>
    <property type="evidence" value="ECO:0007669"/>
    <property type="project" value="UniProtKB-KW"/>
</dbReference>
<evidence type="ECO:0000256" key="5">
    <source>
        <dbReference type="ARBA" id="ARBA00022964"/>
    </source>
</evidence>
<evidence type="ECO:0000256" key="1">
    <source>
        <dbReference type="ARBA" id="ARBA00007119"/>
    </source>
</evidence>
<protein>
    <recommendedName>
        <fullName evidence="13">Indoleamine 2,3-dioxygenase 2-like</fullName>
    </recommendedName>
</protein>
<keyword evidence="6" id="KW-0560">Oxidoreductase</keyword>
<dbReference type="GO" id="GO:0004833">
    <property type="term" value="F:L-tryptophan 2,3-dioxygenase activity"/>
    <property type="evidence" value="ECO:0007669"/>
    <property type="project" value="TreeGrafter"/>
</dbReference>
<dbReference type="GO" id="GO:0034354">
    <property type="term" value="P:'de novo' NAD+ biosynthetic process from L-tryptophan"/>
    <property type="evidence" value="ECO:0007669"/>
    <property type="project" value="TreeGrafter"/>
</dbReference>
<keyword evidence="3 9" id="KW-0479">Metal-binding</keyword>
<gene>
    <name evidence="11" type="ORF">F7725_012512</name>
</gene>
<dbReference type="InterPro" id="IPR037217">
    <property type="entry name" value="Trp/Indoleamine_2_3_dOase-like"/>
</dbReference>
<sequence>MDWSMCTTVMGLGLYETGSSTTSSWMLAKARLHEERSLPRRPASKSFNVPSLDQDDVSTVWVLEETDRMLLCGGGGRRHSDYRAEVSVAGRVPEGEAAVHFSETFRESEDCCCQSVYFSFSMAAPESDSECLFSLDPYHVSEELGFILPDPLEELPPYYQPWMDIALHVPELVHSHKLRLHINEMPLLSIQFLQIHSELRLAHLALSAMTMGYVWQEGRTTRWRYLWMLPHNLAVPYWEVSQRLGLPPILTHADAVLANWKKKDPDGNLELLVSLPGGDSVRGFFMVTLLVELAAVPALRVWRHRAVATALEEISQSMQDMTDALKLMHDYVDPSVFYGIMRIYLSGWKDNTSMPKGLVYEGVQEEPMEYSGGSAAQSSLLHCFDELLGIKHEEKSGEFLTRMRNYMPPAHKQLIQDISLQPSLKGFVQQQASERLNQAFQHCVKKLLALRSYHINVVSRYITVPAARARQLRNQSQESKQEMISRAPTALEERGTGGSGIMSFLKTVRNQTKDTLLPETGKKK</sequence>
<comment type="similarity">
    <text evidence="1">Belongs to the indoleamine 2,3-dioxygenase family.</text>
</comment>
<evidence type="ECO:0000256" key="6">
    <source>
        <dbReference type="ARBA" id="ARBA00023002"/>
    </source>
</evidence>
<organism evidence="11 12">
    <name type="scientific">Dissostichus mawsoni</name>
    <name type="common">Antarctic cod</name>
    <dbReference type="NCBI Taxonomy" id="36200"/>
    <lineage>
        <taxon>Eukaryota</taxon>
        <taxon>Metazoa</taxon>
        <taxon>Chordata</taxon>
        <taxon>Craniata</taxon>
        <taxon>Vertebrata</taxon>
        <taxon>Euteleostomi</taxon>
        <taxon>Actinopterygii</taxon>
        <taxon>Neopterygii</taxon>
        <taxon>Teleostei</taxon>
        <taxon>Neoteleostei</taxon>
        <taxon>Acanthomorphata</taxon>
        <taxon>Eupercaria</taxon>
        <taxon>Perciformes</taxon>
        <taxon>Notothenioidei</taxon>
        <taxon>Nototheniidae</taxon>
        <taxon>Dissostichus</taxon>
    </lineage>
</organism>
<dbReference type="EMBL" id="JAAKFY010000010">
    <property type="protein sequence ID" value="KAF3850740.1"/>
    <property type="molecule type" value="Genomic_DNA"/>
</dbReference>
<reference evidence="11 12" key="1">
    <citation type="submission" date="2020-03" db="EMBL/GenBank/DDBJ databases">
        <title>Dissostichus mawsoni Genome sequencing and assembly.</title>
        <authorList>
            <person name="Park H."/>
        </authorList>
    </citation>
    <scope>NUCLEOTIDE SEQUENCE [LARGE SCALE GENOMIC DNA]</scope>
    <source>
        <strain evidence="11">DM0001</strain>
        <tissue evidence="11">Muscle</tissue>
    </source>
</reference>
<proteinExistence type="inferred from homology"/>
<feature type="region of interest" description="Disordered" evidence="10">
    <location>
        <begin position="472"/>
        <end position="500"/>
    </location>
</feature>